<organism evidence="4 5">
    <name type="scientific">Streptomyces katrae</name>
    <dbReference type="NCBI Taxonomy" id="68223"/>
    <lineage>
        <taxon>Bacteria</taxon>
        <taxon>Bacillati</taxon>
        <taxon>Actinomycetota</taxon>
        <taxon>Actinomycetes</taxon>
        <taxon>Kitasatosporales</taxon>
        <taxon>Streptomycetaceae</taxon>
        <taxon>Streptomyces</taxon>
    </lineage>
</organism>
<dbReference type="PATRIC" id="fig|68223.7.peg.6337"/>
<evidence type="ECO:0000313" key="4">
    <source>
        <dbReference type="EMBL" id="KJY17363.1"/>
    </source>
</evidence>
<dbReference type="InterPro" id="IPR050091">
    <property type="entry name" value="PKS_NRPS_Biosynth_Enz"/>
</dbReference>
<dbReference type="EMBL" id="JZWV01001672">
    <property type="protein sequence ID" value="KJY17363.1"/>
    <property type="molecule type" value="Genomic_DNA"/>
</dbReference>
<dbReference type="GO" id="GO:0006633">
    <property type="term" value="P:fatty acid biosynthetic process"/>
    <property type="evidence" value="ECO:0007669"/>
    <property type="project" value="TreeGrafter"/>
</dbReference>
<protein>
    <submittedName>
        <fullName evidence="4">Polyketide synthase</fullName>
    </submittedName>
</protein>
<dbReference type="InterPro" id="IPR057326">
    <property type="entry name" value="KR_dom"/>
</dbReference>
<feature type="non-terminal residue" evidence="4">
    <location>
        <position position="1"/>
    </location>
</feature>
<sequence length="128" mass="13051">AACDAADREALTELLDSLDRPLTAVVHAAGVLDDGVIGALTAERVAEVMRPKADAARHLHELTQDCDLSAFVVFSSVAGVFGSAGQGGYAAANSYLDALMAERHAAGLPGLSLAWGLWTGVGGMGDTL</sequence>
<keyword evidence="1" id="KW-0808">Transferase</keyword>
<dbReference type="GO" id="GO:0004312">
    <property type="term" value="F:fatty acid synthase activity"/>
    <property type="evidence" value="ECO:0007669"/>
    <property type="project" value="TreeGrafter"/>
</dbReference>
<comment type="caution">
    <text evidence="4">The sequence shown here is derived from an EMBL/GenBank/DDBJ whole genome shotgun (WGS) entry which is preliminary data.</text>
</comment>
<evidence type="ECO:0000259" key="3">
    <source>
        <dbReference type="SMART" id="SM00822"/>
    </source>
</evidence>
<evidence type="ECO:0000256" key="1">
    <source>
        <dbReference type="ARBA" id="ARBA00022679"/>
    </source>
</evidence>
<keyword evidence="2" id="KW-0511">Multifunctional enzyme</keyword>
<dbReference type="PANTHER" id="PTHR43775">
    <property type="entry name" value="FATTY ACID SYNTHASE"/>
    <property type="match status" value="1"/>
</dbReference>
<dbReference type="AlphaFoldDB" id="A0A0F4I7C2"/>
<name>A0A0F4I7C2_9ACTN</name>
<evidence type="ECO:0000313" key="5">
    <source>
        <dbReference type="Proteomes" id="UP000033551"/>
    </source>
</evidence>
<dbReference type="InterPro" id="IPR036291">
    <property type="entry name" value="NAD(P)-bd_dom_sf"/>
</dbReference>
<accession>A0A0F4I7C2</accession>
<feature type="non-terminal residue" evidence="4">
    <location>
        <position position="128"/>
    </location>
</feature>
<dbReference type="PANTHER" id="PTHR43775:SF51">
    <property type="entry name" value="INACTIVE PHENOLPHTHIOCEROL SYNTHESIS POLYKETIDE SYNTHASE TYPE I PKS1-RELATED"/>
    <property type="match status" value="1"/>
</dbReference>
<dbReference type="SUPFAM" id="SSF51735">
    <property type="entry name" value="NAD(P)-binding Rossmann-fold domains"/>
    <property type="match status" value="1"/>
</dbReference>
<keyword evidence="5" id="KW-1185">Reference proteome</keyword>
<dbReference type="InterPro" id="IPR013968">
    <property type="entry name" value="PKS_KR"/>
</dbReference>
<dbReference type="Gene3D" id="3.40.50.720">
    <property type="entry name" value="NAD(P)-binding Rossmann-like Domain"/>
    <property type="match status" value="1"/>
</dbReference>
<evidence type="ECO:0000256" key="2">
    <source>
        <dbReference type="ARBA" id="ARBA00023268"/>
    </source>
</evidence>
<feature type="domain" description="Ketoreductase" evidence="3">
    <location>
        <begin position="1"/>
        <end position="121"/>
    </location>
</feature>
<dbReference type="Pfam" id="PF08659">
    <property type="entry name" value="KR"/>
    <property type="match status" value="1"/>
</dbReference>
<dbReference type="Proteomes" id="UP000033551">
    <property type="component" value="Unassembled WGS sequence"/>
</dbReference>
<proteinExistence type="predicted"/>
<dbReference type="OrthoDB" id="9778690at2"/>
<reference evidence="4 5" key="1">
    <citation type="submission" date="2015-02" db="EMBL/GenBank/DDBJ databases">
        <authorList>
            <person name="Ju K.-S."/>
            <person name="Doroghazi J.R."/>
            <person name="Metcalf W."/>
        </authorList>
    </citation>
    <scope>NUCLEOTIDE SEQUENCE [LARGE SCALE GENOMIC DNA]</scope>
    <source>
        <strain evidence="4 5">NRRL ISP-5550</strain>
    </source>
</reference>
<gene>
    <name evidence="4" type="ORF">VR44_40000</name>
</gene>
<dbReference type="SMART" id="SM00822">
    <property type="entry name" value="PKS_KR"/>
    <property type="match status" value="1"/>
</dbReference>
<dbReference type="RefSeq" id="WP_045952609.1">
    <property type="nucleotide sequence ID" value="NZ_JZWV01001672.1"/>
</dbReference>